<evidence type="ECO:0000313" key="4">
    <source>
        <dbReference type="EMBL" id="STO21263.1"/>
    </source>
</evidence>
<dbReference type="Proteomes" id="UP000254554">
    <property type="component" value="Unassembled WGS sequence"/>
</dbReference>
<evidence type="ECO:0000313" key="5">
    <source>
        <dbReference type="Proteomes" id="UP000254554"/>
    </source>
</evidence>
<dbReference type="PANTHER" id="PTHR43798:SF33">
    <property type="entry name" value="HYDROLASE, PUTATIVE (AFU_ORTHOLOGUE AFUA_2G14860)-RELATED"/>
    <property type="match status" value="1"/>
</dbReference>
<dbReference type="InterPro" id="IPR029058">
    <property type="entry name" value="AB_hydrolase_fold"/>
</dbReference>
<accession>A0A377G928</accession>
<feature type="domain" description="Hemerythrin-like" evidence="3">
    <location>
        <begin position="319"/>
        <end position="447"/>
    </location>
</feature>
<reference evidence="4 5" key="1">
    <citation type="submission" date="2018-06" db="EMBL/GenBank/DDBJ databases">
        <authorList>
            <consortium name="Pathogen Informatics"/>
            <person name="Doyle S."/>
        </authorList>
    </citation>
    <scope>NUCLEOTIDE SEQUENCE [LARGE SCALE GENOMIC DNA]</scope>
    <source>
        <strain evidence="4 5">NCTC11370</strain>
    </source>
</reference>
<evidence type="ECO:0000259" key="2">
    <source>
        <dbReference type="Pfam" id="PF00561"/>
    </source>
</evidence>
<dbReference type="EMBL" id="UGGT01000001">
    <property type="protein sequence ID" value="STO21263.1"/>
    <property type="molecule type" value="Genomic_DNA"/>
</dbReference>
<dbReference type="GO" id="GO:0018786">
    <property type="term" value="F:haloalkane dehalogenase activity"/>
    <property type="evidence" value="ECO:0007669"/>
    <property type="project" value="UniProtKB-EC"/>
</dbReference>
<evidence type="ECO:0000259" key="3">
    <source>
        <dbReference type="Pfam" id="PF01814"/>
    </source>
</evidence>
<dbReference type="InterPro" id="IPR050266">
    <property type="entry name" value="AB_hydrolase_sf"/>
</dbReference>
<dbReference type="GeneID" id="93292091"/>
<dbReference type="EC" id="3.8.1.5" evidence="4"/>
<dbReference type="Gene3D" id="1.20.120.520">
    <property type="entry name" value="nmb1532 protein domain like"/>
    <property type="match status" value="1"/>
</dbReference>
<dbReference type="STRING" id="1094715.GCA_000236165_01095"/>
<dbReference type="Pfam" id="PF00561">
    <property type="entry name" value="Abhydrolase_1"/>
    <property type="match status" value="1"/>
</dbReference>
<dbReference type="OrthoDB" id="5654170at2"/>
<dbReference type="RefSeq" id="WP_019349740.1">
    <property type="nucleotide sequence ID" value="NZ_JAPHOO010000001.1"/>
</dbReference>
<dbReference type="Pfam" id="PF01814">
    <property type="entry name" value="Hemerythrin"/>
    <property type="match status" value="1"/>
</dbReference>
<name>A0A377G928_9GAMM</name>
<dbReference type="GO" id="GO:0016020">
    <property type="term" value="C:membrane"/>
    <property type="evidence" value="ECO:0007669"/>
    <property type="project" value="TreeGrafter"/>
</dbReference>
<dbReference type="NCBIfam" id="NF002938">
    <property type="entry name" value="PRK03592.1"/>
    <property type="match status" value="1"/>
</dbReference>
<organism evidence="4 5">
    <name type="scientific">Fluoribacter dumoffii</name>
    <dbReference type="NCBI Taxonomy" id="463"/>
    <lineage>
        <taxon>Bacteria</taxon>
        <taxon>Pseudomonadati</taxon>
        <taxon>Pseudomonadota</taxon>
        <taxon>Gammaproteobacteria</taxon>
        <taxon>Legionellales</taxon>
        <taxon>Legionellaceae</taxon>
        <taxon>Fluoribacter</taxon>
    </lineage>
</organism>
<keyword evidence="1" id="KW-0175">Coiled coil</keyword>
<feature type="domain" description="AB hydrolase-1" evidence="2">
    <location>
        <begin position="43"/>
        <end position="142"/>
    </location>
</feature>
<dbReference type="PANTHER" id="PTHR43798">
    <property type="entry name" value="MONOACYLGLYCEROL LIPASE"/>
    <property type="match status" value="1"/>
</dbReference>
<dbReference type="InterPro" id="IPR000073">
    <property type="entry name" value="AB_hydrolase_1"/>
</dbReference>
<dbReference type="AlphaFoldDB" id="A0A377G928"/>
<gene>
    <name evidence="4" type="primary">dhaA</name>
    <name evidence="4" type="ORF">NCTC11370_01328</name>
</gene>
<feature type="coiled-coil region" evidence="1">
    <location>
        <begin position="384"/>
        <end position="411"/>
    </location>
</feature>
<sequence>MIKDKGNISTWDNRPINADYLYSYFVEVNGSRIHYTEQGKGKSILFIHGMPSSSYLWRNIIPHLIPYGRCIALDLIGHGQSDSPQIEFSVRDHLDYLTKFIEILDLKDILIVGHSWGITLGVAYAKNNEKNIRGLSYFEPMLGAWDSWEEFNPDNPQAQETFKKFRSEEGWDLIVNQNIFLEQIFVNASIRKLSPEEKENYIKPFKSIARRKAVWKAPQELPIAGSPQEVVELVDDNFTWQKQTHIPQLFFYTTPAAFFKTEQVKEFGKVASSVSLYYLGEGIYNHAEDYPDEIGRGIAEWIINNYSIDKAIPKFSLYTNIHKAIRKEIFLMCSWAGRIDFFDKNETQKFLQQFKSLLSLLRDHSKHEDTFIHPLLQKKGLVEFNLLHNEHEELEQKLVDLENLLHKSLDSPDKTIGLELSNVFYLEFCHFASNYLHHLHFEEVDVMAALHRNYDQFELLRIMEQFKKSQTIEETKTSLKGIFSSINPYESLFVLSSIQKAVPCDLFMELCELAKMNISEQHWEKIDAILVSTTKVAK</sequence>
<dbReference type="InterPro" id="IPR012312">
    <property type="entry name" value="Hemerythrin-like"/>
</dbReference>
<keyword evidence="5" id="KW-1185">Reference proteome</keyword>
<protein>
    <submittedName>
        <fullName evidence="4">Haloalkane dehalogenase</fullName>
        <ecNumber evidence="4">3.8.1.5</ecNumber>
    </submittedName>
</protein>
<evidence type="ECO:0000256" key="1">
    <source>
        <dbReference type="SAM" id="Coils"/>
    </source>
</evidence>
<keyword evidence="4" id="KW-0378">Hydrolase</keyword>
<dbReference type="SUPFAM" id="SSF53474">
    <property type="entry name" value="alpha/beta-Hydrolases"/>
    <property type="match status" value="1"/>
</dbReference>
<dbReference type="Gene3D" id="3.40.50.1820">
    <property type="entry name" value="alpha/beta hydrolase"/>
    <property type="match status" value="1"/>
</dbReference>
<proteinExistence type="predicted"/>